<dbReference type="Gene3D" id="3.40.50.12780">
    <property type="entry name" value="N-terminal domain of ligase-like"/>
    <property type="match status" value="1"/>
</dbReference>
<dbReference type="InterPro" id="IPR000873">
    <property type="entry name" value="AMP-dep_synth/lig_dom"/>
</dbReference>
<dbReference type="FunFam" id="3.40.50.12780:FF:000003">
    <property type="entry name" value="Long-chain-fatty-acid--CoA ligase FadD"/>
    <property type="match status" value="1"/>
</dbReference>
<keyword evidence="18" id="KW-1185">Reference proteome</keyword>
<dbReference type="FunFam" id="3.30.300.30:FF:000006">
    <property type="entry name" value="Long-chain-fatty-acid--CoA ligase FadD"/>
    <property type="match status" value="1"/>
</dbReference>
<evidence type="ECO:0000256" key="4">
    <source>
        <dbReference type="ARBA" id="ARBA00006432"/>
    </source>
</evidence>
<proteinExistence type="inferred from homology"/>
<dbReference type="PANTHER" id="PTHR43767">
    <property type="entry name" value="LONG-CHAIN-FATTY-ACID--COA LIGASE"/>
    <property type="match status" value="1"/>
</dbReference>
<dbReference type="EC" id="6.2.1.3" evidence="12"/>
<evidence type="ECO:0000256" key="8">
    <source>
        <dbReference type="ARBA" id="ARBA00022840"/>
    </source>
</evidence>
<evidence type="ECO:0000256" key="13">
    <source>
        <dbReference type="ARBA" id="ARBA00039545"/>
    </source>
</evidence>
<evidence type="ECO:0000313" key="18">
    <source>
        <dbReference type="Proteomes" id="UP000653472"/>
    </source>
</evidence>
<dbReference type="GO" id="GO:0005524">
    <property type="term" value="F:ATP binding"/>
    <property type="evidence" value="ECO:0007669"/>
    <property type="project" value="UniProtKB-KW"/>
</dbReference>
<dbReference type="InterPro" id="IPR045851">
    <property type="entry name" value="AMP-bd_C_sf"/>
</dbReference>
<evidence type="ECO:0000256" key="2">
    <source>
        <dbReference type="ARBA" id="ARBA00004170"/>
    </source>
</evidence>
<sequence length="571" mass="62342">MAANAITHKEKIMANADLSPVPAWFGEYPKGVPHTVDMQAYASLVDVLEQSCKRYRGVAFECMGATLDYAELDRQTQDFASYLQNVAGLQRGDRVALMMPNLLQYPVALFGVLRAGMVVVNVNPLYTARELEHQLRDSGAKAIVIVENFCTTLQQVVAKTPIRHVITTQIGDMEGFPKRLLVNFAVKRIKKMVPAWSIPGTVALRSALAQGRSQPYARVKLTHDDIAFLQYTGGTTGVSKGAVLTHGNSVANLQQISAWMGPFIEDGKDVVITALPLYHIFALTVNALLFFKHGCRNVLVTNPRDMKAFCETLRNSGFTVLTGVNTLFNGLLNAPGFADLDFSKLKIAVGGGTAVQQAVADQWLKITGVALSEGYGLTECSPVVSFAPLDKPGWNGTIGVPLPSTDVALLDDDGKPAAPGQPGELCVKGPQVMQGYWQRPEESDKVFTADGWLKTGDVAVFEDKGYIRLVDRKKDMILVSGFNVFPNEIEGVVAQHPGVLEVACIGVPDDKSGEVVKIFVVKKDPNLTEADLRKYCQEQLTGYKLPRYITFLDELPKSNVGKVLRKELRGK</sequence>
<comment type="pathway">
    <text evidence="3">Lipid metabolism; fatty acid beta-oxidation.</text>
</comment>
<keyword evidence="11" id="KW-0472">Membrane</keyword>
<evidence type="ECO:0000256" key="14">
    <source>
        <dbReference type="ARBA" id="ARBA00042773"/>
    </source>
</evidence>
<keyword evidence="9" id="KW-0460">Magnesium</keyword>
<feature type="domain" description="AMP-dependent synthetase/ligase" evidence="15">
    <location>
        <begin position="58"/>
        <end position="437"/>
    </location>
</feature>
<dbReference type="Gene3D" id="3.30.300.30">
    <property type="match status" value="1"/>
</dbReference>
<evidence type="ECO:0000256" key="5">
    <source>
        <dbReference type="ARBA" id="ARBA00022598"/>
    </source>
</evidence>
<dbReference type="Pfam" id="PF13193">
    <property type="entry name" value="AMP-binding_C"/>
    <property type="match status" value="1"/>
</dbReference>
<evidence type="ECO:0000256" key="7">
    <source>
        <dbReference type="ARBA" id="ARBA00022832"/>
    </source>
</evidence>
<evidence type="ECO:0000259" key="15">
    <source>
        <dbReference type="Pfam" id="PF00501"/>
    </source>
</evidence>
<keyword evidence="10" id="KW-0443">Lipid metabolism</keyword>
<dbReference type="PANTHER" id="PTHR43767:SF8">
    <property type="entry name" value="LONG-CHAIN-FATTY-ACID--COA LIGASE"/>
    <property type="match status" value="1"/>
</dbReference>
<evidence type="ECO:0000259" key="16">
    <source>
        <dbReference type="Pfam" id="PF13193"/>
    </source>
</evidence>
<accession>A0A969W685</accession>
<dbReference type="EMBL" id="JAAVXB010000002">
    <property type="protein sequence ID" value="NKF21332.1"/>
    <property type="molecule type" value="Genomic_DNA"/>
</dbReference>
<dbReference type="InterPro" id="IPR025110">
    <property type="entry name" value="AMP-bd_C"/>
</dbReference>
<dbReference type="InterPro" id="IPR050237">
    <property type="entry name" value="ATP-dep_AMP-bd_enzyme"/>
</dbReference>
<evidence type="ECO:0000256" key="10">
    <source>
        <dbReference type="ARBA" id="ARBA00023098"/>
    </source>
</evidence>
<dbReference type="GO" id="GO:0016020">
    <property type="term" value="C:membrane"/>
    <property type="evidence" value="ECO:0007669"/>
    <property type="project" value="UniProtKB-SubCell"/>
</dbReference>
<comment type="caution">
    <text evidence="17">The sequence shown here is derived from an EMBL/GenBank/DDBJ whole genome shotgun (WGS) entry which is preliminary data.</text>
</comment>
<dbReference type="Proteomes" id="UP000653472">
    <property type="component" value="Unassembled WGS sequence"/>
</dbReference>
<name>A0A969W685_9GAMM</name>
<evidence type="ECO:0000313" key="17">
    <source>
        <dbReference type="EMBL" id="NKF21332.1"/>
    </source>
</evidence>
<dbReference type="AlphaFoldDB" id="A0A969W685"/>
<evidence type="ECO:0000256" key="9">
    <source>
        <dbReference type="ARBA" id="ARBA00022842"/>
    </source>
</evidence>
<keyword evidence="5" id="KW-0436">Ligase</keyword>
<dbReference type="CDD" id="cd05936">
    <property type="entry name" value="FC-FACS_FadD_like"/>
    <property type="match status" value="1"/>
</dbReference>
<organism evidence="17 18">
    <name type="scientific">Solimonas marina</name>
    <dbReference type="NCBI Taxonomy" id="2714601"/>
    <lineage>
        <taxon>Bacteria</taxon>
        <taxon>Pseudomonadati</taxon>
        <taxon>Pseudomonadota</taxon>
        <taxon>Gammaproteobacteria</taxon>
        <taxon>Nevskiales</taxon>
        <taxon>Nevskiaceae</taxon>
        <taxon>Solimonas</taxon>
    </lineage>
</organism>
<dbReference type="SUPFAM" id="SSF56801">
    <property type="entry name" value="Acetyl-CoA synthetase-like"/>
    <property type="match status" value="1"/>
</dbReference>
<reference evidence="17" key="1">
    <citation type="submission" date="2020-03" db="EMBL/GenBank/DDBJ databases">
        <title>Solimonas marina sp. nov., isolated from deep seawater of the Pacific Ocean.</title>
        <authorList>
            <person name="Liu X."/>
            <person name="Lai Q."/>
            <person name="Sun F."/>
            <person name="Gai Y."/>
            <person name="Li G."/>
            <person name="Shao Z."/>
        </authorList>
    </citation>
    <scope>NUCLEOTIDE SEQUENCE</scope>
    <source>
        <strain evidence="17">C16B3</strain>
    </source>
</reference>
<dbReference type="GO" id="GO:0004467">
    <property type="term" value="F:long-chain fatty acid-CoA ligase activity"/>
    <property type="evidence" value="ECO:0007669"/>
    <property type="project" value="UniProtKB-EC"/>
</dbReference>
<gene>
    <name evidence="17" type="ORF">G7Y82_03310</name>
</gene>
<dbReference type="PROSITE" id="PS00455">
    <property type="entry name" value="AMP_BINDING"/>
    <property type="match status" value="1"/>
</dbReference>
<evidence type="ECO:0000256" key="3">
    <source>
        <dbReference type="ARBA" id="ARBA00005005"/>
    </source>
</evidence>
<keyword evidence="6" id="KW-0547">Nucleotide-binding</keyword>
<keyword evidence="7" id="KW-0276">Fatty acid metabolism</keyword>
<comment type="similarity">
    <text evidence="4">Belongs to the ATP-dependent AMP-binding enzyme family.</text>
</comment>
<comment type="cofactor">
    <cofactor evidence="1">
        <name>Mg(2+)</name>
        <dbReference type="ChEBI" id="CHEBI:18420"/>
    </cofactor>
</comment>
<keyword evidence="8" id="KW-0067">ATP-binding</keyword>
<evidence type="ECO:0000256" key="12">
    <source>
        <dbReference type="ARBA" id="ARBA00026121"/>
    </source>
</evidence>
<dbReference type="InterPro" id="IPR042099">
    <property type="entry name" value="ANL_N_sf"/>
</dbReference>
<dbReference type="InterPro" id="IPR020845">
    <property type="entry name" value="AMP-binding_CS"/>
</dbReference>
<protein>
    <recommendedName>
        <fullName evidence="13">Long-chain-fatty-acid--CoA ligase</fullName>
        <ecNumber evidence="12">6.2.1.3</ecNumber>
    </recommendedName>
    <alternativeName>
        <fullName evidence="14">Long-chain acyl-CoA synthetase</fullName>
    </alternativeName>
</protein>
<feature type="domain" description="AMP-binding enzyme C-terminal" evidence="16">
    <location>
        <begin position="488"/>
        <end position="562"/>
    </location>
</feature>
<evidence type="ECO:0000256" key="6">
    <source>
        <dbReference type="ARBA" id="ARBA00022741"/>
    </source>
</evidence>
<evidence type="ECO:0000256" key="1">
    <source>
        <dbReference type="ARBA" id="ARBA00001946"/>
    </source>
</evidence>
<evidence type="ECO:0000256" key="11">
    <source>
        <dbReference type="ARBA" id="ARBA00023136"/>
    </source>
</evidence>
<comment type="subcellular location">
    <subcellularLocation>
        <location evidence="2">Membrane</location>
        <topology evidence="2">Peripheral membrane protein</topology>
    </subcellularLocation>
</comment>
<dbReference type="Pfam" id="PF00501">
    <property type="entry name" value="AMP-binding"/>
    <property type="match status" value="1"/>
</dbReference>